<name>A0A0P6VQ61_9HYPH</name>
<keyword evidence="1" id="KW-0472">Membrane</keyword>
<dbReference type="InterPro" id="IPR012666">
    <property type="entry name" value="CbtA_put"/>
</dbReference>
<evidence type="ECO:0000313" key="4">
    <source>
        <dbReference type="Proteomes" id="UP000048984"/>
    </source>
</evidence>
<keyword evidence="1" id="KW-0812">Transmembrane</keyword>
<dbReference type="EMBL" id="LJYW01000001">
    <property type="protein sequence ID" value="KPL52616.1"/>
    <property type="molecule type" value="Genomic_DNA"/>
</dbReference>
<feature type="transmembrane region" description="Helical" evidence="1">
    <location>
        <begin position="118"/>
        <end position="140"/>
    </location>
</feature>
<feature type="transmembrane region" description="Helical" evidence="1">
    <location>
        <begin position="245"/>
        <end position="268"/>
    </location>
</feature>
<comment type="caution">
    <text evidence="3">The sequence shown here is derived from an EMBL/GenBank/DDBJ whole genome shotgun (WGS) entry which is preliminary data.</text>
</comment>
<evidence type="ECO:0008006" key="5">
    <source>
        <dbReference type="Google" id="ProtNLM"/>
    </source>
</evidence>
<feature type="chain" id="PRO_5006131700" description="Cobalt transporter" evidence="2">
    <location>
        <begin position="22"/>
        <end position="275"/>
    </location>
</feature>
<sequence>MLGRVLWVGLLAGLAAGLATAVLQHVTTTPLILVAETYETAAPHQHGALPGQHGALPGHGVAGAVVPGAVLAGRALPDGAVRVAHNHGTPAATATDASAAAAEADEGWKPADGWQRTAVTALATVLTSIGWALVLIAGMLIAGDRITVRNAIGWGAAAFAATGLATGLGLAPELPGSAAGDLVARQIWWIGTAAASAAGLYGLLRLQSIGARIGSLILIAIPHLVGAPHPAKYESTVPAELAAHFAASSLALTAAMWMLIACAVGMIWERSAHRA</sequence>
<dbReference type="Proteomes" id="UP000048984">
    <property type="component" value="Unassembled WGS sequence"/>
</dbReference>
<feature type="transmembrane region" description="Helical" evidence="1">
    <location>
        <begin position="152"/>
        <end position="171"/>
    </location>
</feature>
<gene>
    <name evidence="3" type="ORF">ABB55_10600</name>
</gene>
<feature type="signal peptide" evidence="2">
    <location>
        <begin position="1"/>
        <end position="21"/>
    </location>
</feature>
<dbReference type="Pfam" id="PF09490">
    <property type="entry name" value="CbtA"/>
    <property type="match status" value="1"/>
</dbReference>
<reference evidence="3 4" key="2">
    <citation type="submission" date="2015-10" db="EMBL/GenBank/DDBJ databases">
        <title>Draft Genome Sequence of Prosthecomicrobium hirschii ATCC 27832.</title>
        <authorList>
            <person name="Daniel J."/>
            <person name="Givan S.A."/>
            <person name="Brun Y.V."/>
            <person name="Brown P.J."/>
        </authorList>
    </citation>
    <scope>NUCLEOTIDE SEQUENCE [LARGE SCALE GENOMIC DNA]</scope>
    <source>
        <strain evidence="3 4">16</strain>
    </source>
</reference>
<feature type="transmembrane region" description="Helical" evidence="1">
    <location>
        <begin position="209"/>
        <end position="225"/>
    </location>
</feature>
<proteinExistence type="predicted"/>
<dbReference type="STRING" id="665126.ABB55_10600"/>
<reference evidence="3 4" key="1">
    <citation type="submission" date="2015-09" db="EMBL/GenBank/DDBJ databases">
        <authorList>
            <person name="Jackson K.R."/>
            <person name="Lunt B.L."/>
            <person name="Fisher J.N.B."/>
            <person name="Gardner A.V."/>
            <person name="Bailey M.E."/>
            <person name="Deus L.M."/>
            <person name="Earl A.S."/>
            <person name="Gibby P.D."/>
            <person name="Hartmann K.A."/>
            <person name="Liu J.E."/>
            <person name="Manci A.M."/>
            <person name="Nielsen D.A."/>
            <person name="Solomon M.B."/>
            <person name="Breakwell D.P."/>
            <person name="Burnett S.H."/>
            <person name="Grose J.H."/>
        </authorList>
    </citation>
    <scope>NUCLEOTIDE SEQUENCE [LARGE SCALE GENOMIC DNA]</scope>
    <source>
        <strain evidence="3 4">16</strain>
    </source>
</reference>
<evidence type="ECO:0000256" key="1">
    <source>
        <dbReference type="SAM" id="Phobius"/>
    </source>
</evidence>
<dbReference type="AlphaFoldDB" id="A0A0P6VQ61"/>
<keyword evidence="2" id="KW-0732">Signal</keyword>
<dbReference type="NCBIfam" id="TIGR02458">
    <property type="entry name" value="CbtA"/>
    <property type="match status" value="1"/>
</dbReference>
<accession>A0A0P6VQ61</accession>
<feature type="transmembrane region" description="Helical" evidence="1">
    <location>
        <begin position="186"/>
        <end position="204"/>
    </location>
</feature>
<organism evidence="3 4">
    <name type="scientific">Prosthecodimorpha hirschii</name>
    <dbReference type="NCBI Taxonomy" id="665126"/>
    <lineage>
        <taxon>Bacteria</taxon>
        <taxon>Pseudomonadati</taxon>
        <taxon>Pseudomonadota</taxon>
        <taxon>Alphaproteobacteria</taxon>
        <taxon>Hyphomicrobiales</taxon>
        <taxon>Ancalomicrobiaceae</taxon>
        <taxon>Prosthecodimorpha</taxon>
    </lineage>
</organism>
<keyword evidence="4" id="KW-1185">Reference proteome</keyword>
<keyword evidence="1" id="KW-1133">Transmembrane helix</keyword>
<evidence type="ECO:0000313" key="3">
    <source>
        <dbReference type="EMBL" id="KPL52616.1"/>
    </source>
</evidence>
<evidence type="ECO:0000256" key="2">
    <source>
        <dbReference type="SAM" id="SignalP"/>
    </source>
</evidence>
<protein>
    <recommendedName>
        <fullName evidence="5">Cobalt transporter</fullName>
    </recommendedName>
</protein>
<dbReference type="RefSeq" id="WP_054358779.1">
    <property type="nucleotide sequence ID" value="NZ_LJYW01000001.1"/>
</dbReference>